<evidence type="ECO:0000313" key="4">
    <source>
        <dbReference type="Proteomes" id="UP001438707"/>
    </source>
</evidence>
<feature type="repeat" description="PPR" evidence="2">
    <location>
        <begin position="585"/>
        <end position="619"/>
    </location>
</feature>
<feature type="repeat" description="PPR" evidence="2">
    <location>
        <begin position="475"/>
        <end position="505"/>
    </location>
</feature>
<dbReference type="NCBIfam" id="TIGR00756">
    <property type="entry name" value="PPR"/>
    <property type="match status" value="4"/>
</dbReference>
<keyword evidence="1" id="KW-0677">Repeat</keyword>
<dbReference type="Proteomes" id="UP001438707">
    <property type="component" value="Unassembled WGS sequence"/>
</dbReference>
<dbReference type="InterPro" id="IPR011990">
    <property type="entry name" value="TPR-like_helical_dom_sf"/>
</dbReference>
<dbReference type="EMBL" id="JALJOS010000008">
    <property type="protein sequence ID" value="KAK9835728.1"/>
    <property type="molecule type" value="Genomic_DNA"/>
</dbReference>
<evidence type="ECO:0000313" key="3">
    <source>
        <dbReference type="EMBL" id="KAK9835728.1"/>
    </source>
</evidence>
<sequence>MQALSLCIQHQGQQTSVQQLQSLSLTCKLLRSQLQTLDCQTSATLKAQRPLRRGRPQLGLSQALIQSPPPSEPALAKPTAYFQQELQQALEASDWARGLQIFTQNRDEALLSTKPSVIQALIQGLTTRNGTTEAIEVLEACKGAQITFSRKTYTWLVSAAIQSGDPKAALGVFKDCQQAGYEPQLKVQCQLISALAKADRPYGQHLAQTAYDLWEKLFFSGHILDAAAYRAGMQACTASGRLGQARGLLDAMSAAGYPPDARAYNIILKGCSMGGTAGMDLVPAILASMQAAGVERSSVTYNTLVDAYVRAGRLGEAKQVSVTAMEAGQPLDVWGHSTLIKGSLQDGDLAGAHALLNQMKRLGVPCNVVTYTTLLDGYVKAGDLSGARLLWLDMRQSGVPPNAATFNTLLTGLAASPDPESLKDVFDLYGQMEVYKVRPTVDTYNTLLRACMRHGETKQAMTIFKRLRTSRRGPDVITYTTLINGFSDAGRPAAAVRAFEEMQADPNVKPDVACINSMVDALQRLGDMAAAESYLPEAARLAQEQGQPPPIEAYGAVIEGYAKQQDADAALAVLKAFFLLGGEADSRMYDIVVDVCVRTHKFQRALQVVKTMEQQGRTIDKERIKQRLEQMFSRQGRVRRQGRAAHRQHLAANENLERLKFWLGLENSYYG</sequence>
<dbReference type="PANTHER" id="PTHR46862:SF3">
    <property type="entry name" value="OS07G0661900 PROTEIN"/>
    <property type="match status" value="1"/>
</dbReference>
<dbReference type="PANTHER" id="PTHR46862">
    <property type="entry name" value="OS07G0661900 PROTEIN"/>
    <property type="match status" value="1"/>
</dbReference>
<gene>
    <name evidence="3" type="ORF">WJX74_006856</name>
</gene>
<dbReference type="Gene3D" id="1.25.40.10">
    <property type="entry name" value="Tetratricopeptide repeat domain"/>
    <property type="match status" value="5"/>
</dbReference>
<dbReference type="Pfam" id="PF13812">
    <property type="entry name" value="PPR_3"/>
    <property type="match status" value="1"/>
</dbReference>
<protein>
    <submittedName>
        <fullName evidence="3">Uncharacterized protein</fullName>
    </submittedName>
</protein>
<feature type="repeat" description="PPR" evidence="2">
    <location>
        <begin position="149"/>
        <end position="183"/>
    </location>
</feature>
<feature type="repeat" description="PPR" evidence="2">
    <location>
        <begin position="440"/>
        <end position="474"/>
    </location>
</feature>
<feature type="repeat" description="PPR" evidence="2">
    <location>
        <begin position="297"/>
        <end position="331"/>
    </location>
</feature>
<feature type="repeat" description="PPR" evidence="2">
    <location>
        <begin position="225"/>
        <end position="259"/>
    </location>
</feature>
<keyword evidence="4" id="KW-1185">Reference proteome</keyword>
<dbReference type="Pfam" id="PF13041">
    <property type="entry name" value="PPR_2"/>
    <property type="match status" value="2"/>
</dbReference>
<dbReference type="Pfam" id="PF12854">
    <property type="entry name" value="PPR_1"/>
    <property type="match status" value="1"/>
</dbReference>
<feature type="repeat" description="PPR" evidence="2">
    <location>
        <begin position="367"/>
        <end position="401"/>
    </location>
</feature>
<organism evidence="3 4">
    <name type="scientific">Apatococcus lobatus</name>
    <dbReference type="NCBI Taxonomy" id="904363"/>
    <lineage>
        <taxon>Eukaryota</taxon>
        <taxon>Viridiplantae</taxon>
        <taxon>Chlorophyta</taxon>
        <taxon>core chlorophytes</taxon>
        <taxon>Trebouxiophyceae</taxon>
        <taxon>Chlorellales</taxon>
        <taxon>Chlorellaceae</taxon>
        <taxon>Apatococcus</taxon>
    </lineage>
</organism>
<proteinExistence type="predicted"/>
<comment type="caution">
    <text evidence="3">The sequence shown here is derived from an EMBL/GenBank/DDBJ whole genome shotgun (WGS) entry which is preliminary data.</text>
</comment>
<dbReference type="Pfam" id="PF01535">
    <property type="entry name" value="PPR"/>
    <property type="match status" value="1"/>
</dbReference>
<evidence type="ECO:0000256" key="2">
    <source>
        <dbReference type="PROSITE-ProRule" id="PRU00708"/>
    </source>
</evidence>
<dbReference type="InterPro" id="IPR002885">
    <property type="entry name" value="PPR_rpt"/>
</dbReference>
<dbReference type="AlphaFoldDB" id="A0AAW1RQ06"/>
<dbReference type="PROSITE" id="PS51375">
    <property type="entry name" value="PPR"/>
    <property type="match status" value="7"/>
</dbReference>
<name>A0AAW1RQ06_9CHLO</name>
<accession>A0AAW1RQ06</accession>
<reference evidence="3 4" key="1">
    <citation type="journal article" date="2024" name="Nat. Commun.">
        <title>Phylogenomics reveals the evolutionary origins of lichenization in chlorophyte algae.</title>
        <authorList>
            <person name="Puginier C."/>
            <person name="Libourel C."/>
            <person name="Otte J."/>
            <person name="Skaloud P."/>
            <person name="Haon M."/>
            <person name="Grisel S."/>
            <person name="Petersen M."/>
            <person name="Berrin J.G."/>
            <person name="Delaux P.M."/>
            <person name="Dal Grande F."/>
            <person name="Keller J."/>
        </authorList>
    </citation>
    <scope>NUCLEOTIDE SEQUENCE [LARGE SCALE GENOMIC DNA]</scope>
    <source>
        <strain evidence="3 4">SAG 2145</strain>
    </source>
</reference>
<evidence type="ECO:0000256" key="1">
    <source>
        <dbReference type="ARBA" id="ARBA00022737"/>
    </source>
</evidence>